<keyword evidence="3 6" id="KW-0812">Transmembrane</keyword>
<gene>
    <name evidence="7" type="ORF">HLV39_00265</name>
</gene>
<accession>A0A851HJD9</accession>
<feature type="transmembrane region" description="Helical" evidence="6">
    <location>
        <begin position="18"/>
        <end position="36"/>
    </location>
</feature>
<comment type="subcellular location">
    <subcellularLocation>
        <location evidence="1">Membrane</location>
        <topology evidence="1">Multi-pass membrane protein</topology>
    </subcellularLocation>
</comment>
<dbReference type="InterPro" id="IPR047218">
    <property type="entry name" value="YocR/YhdH-like"/>
</dbReference>
<evidence type="ECO:0000256" key="2">
    <source>
        <dbReference type="ARBA" id="ARBA00022448"/>
    </source>
</evidence>
<keyword evidence="8" id="KW-1185">Reference proteome</keyword>
<comment type="caution">
    <text evidence="7">The sequence shown here is derived from an EMBL/GenBank/DDBJ whole genome shotgun (WGS) entry which is preliminary data.</text>
</comment>
<organism evidence="7 8">
    <name type="scientific">Marinobacter adhaerens</name>
    <dbReference type="NCBI Taxonomy" id="1033846"/>
    <lineage>
        <taxon>Bacteria</taxon>
        <taxon>Pseudomonadati</taxon>
        <taxon>Pseudomonadota</taxon>
        <taxon>Gammaproteobacteria</taxon>
        <taxon>Pseudomonadales</taxon>
        <taxon>Marinobacteraceae</taxon>
        <taxon>Marinobacter</taxon>
    </lineage>
</organism>
<keyword evidence="2" id="KW-0813">Transport</keyword>
<dbReference type="EMBL" id="JABEVQ010000001">
    <property type="protein sequence ID" value="NWN89929.1"/>
    <property type="molecule type" value="Genomic_DNA"/>
</dbReference>
<reference evidence="7 8" key="1">
    <citation type="submission" date="2020-03" db="EMBL/GenBank/DDBJ databases">
        <title>Metagenomic, metatranscriptomic, and metabolomic analyses revealed the key microbes and metabolic features during the fermentation of ganjang, Korean traditional soy sauce.</title>
        <authorList>
            <person name="Chun B.H."/>
            <person name="Jeon C.O."/>
        </authorList>
    </citation>
    <scope>NUCLEOTIDE SEQUENCE [LARGE SCALE GENOMIC DNA]</scope>
    <source>
        <strain evidence="7 8">KG14</strain>
    </source>
</reference>
<feature type="transmembrane region" description="Helical" evidence="6">
    <location>
        <begin position="263"/>
        <end position="285"/>
    </location>
</feature>
<dbReference type="NCBIfam" id="NF037979">
    <property type="entry name" value="Na_transp"/>
    <property type="match status" value="1"/>
</dbReference>
<protein>
    <submittedName>
        <fullName evidence="7">Sodium-dependent transporter</fullName>
    </submittedName>
</protein>
<dbReference type="PANTHER" id="PTHR42948:SF1">
    <property type="entry name" value="TRANSPORTER"/>
    <property type="match status" value="1"/>
</dbReference>
<evidence type="ECO:0000313" key="7">
    <source>
        <dbReference type="EMBL" id="NWN89929.1"/>
    </source>
</evidence>
<evidence type="ECO:0000256" key="1">
    <source>
        <dbReference type="ARBA" id="ARBA00004141"/>
    </source>
</evidence>
<evidence type="ECO:0000256" key="5">
    <source>
        <dbReference type="ARBA" id="ARBA00023136"/>
    </source>
</evidence>
<keyword evidence="4 6" id="KW-1133">Transmembrane helix</keyword>
<keyword evidence="5 6" id="KW-0472">Membrane</keyword>
<name>A0A851HJD9_9GAMM</name>
<feature type="transmembrane region" description="Helical" evidence="6">
    <location>
        <begin position="393"/>
        <end position="415"/>
    </location>
</feature>
<dbReference type="CDD" id="cd10336">
    <property type="entry name" value="SLC6sbd_Tyt1-Like"/>
    <property type="match status" value="1"/>
</dbReference>
<dbReference type="PANTHER" id="PTHR42948">
    <property type="entry name" value="TRANSPORTER"/>
    <property type="match status" value="1"/>
</dbReference>
<dbReference type="Proteomes" id="UP000536442">
    <property type="component" value="Unassembled WGS sequence"/>
</dbReference>
<evidence type="ECO:0000313" key="8">
    <source>
        <dbReference type="Proteomes" id="UP000536442"/>
    </source>
</evidence>
<evidence type="ECO:0000256" key="4">
    <source>
        <dbReference type="ARBA" id="ARBA00022989"/>
    </source>
</evidence>
<dbReference type="Pfam" id="PF00209">
    <property type="entry name" value="SNF"/>
    <property type="match status" value="2"/>
</dbReference>
<evidence type="ECO:0000256" key="3">
    <source>
        <dbReference type="ARBA" id="ARBA00022692"/>
    </source>
</evidence>
<dbReference type="InterPro" id="IPR000175">
    <property type="entry name" value="Na/ntran_symport"/>
</dbReference>
<evidence type="ECO:0000256" key="6">
    <source>
        <dbReference type="SAM" id="Phobius"/>
    </source>
</evidence>
<dbReference type="GO" id="GO:0016020">
    <property type="term" value="C:membrane"/>
    <property type="evidence" value="ECO:0007669"/>
    <property type="project" value="UniProtKB-SubCell"/>
</dbReference>
<feature type="transmembrane region" description="Helical" evidence="6">
    <location>
        <begin position="153"/>
        <end position="170"/>
    </location>
</feature>
<feature type="transmembrane region" description="Helical" evidence="6">
    <location>
        <begin position="352"/>
        <end position="373"/>
    </location>
</feature>
<dbReference type="InterPro" id="IPR037272">
    <property type="entry name" value="SNS_sf"/>
</dbReference>
<dbReference type="SUPFAM" id="SSF161070">
    <property type="entry name" value="SNF-like"/>
    <property type="match status" value="1"/>
</dbReference>
<proteinExistence type="predicted"/>
<feature type="transmembrane region" description="Helical" evidence="6">
    <location>
        <begin position="230"/>
        <end position="251"/>
    </location>
</feature>
<feature type="transmembrane region" description="Helical" evidence="6">
    <location>
        <begin position="94"/>
        <end position="125"/>
    </location>
</feature>
<dbReference type="AlphaFoldDB" id="A0A851HJD9"/>
<feature type="transmembrane region" description="Helical" evidence="6">
    <location>
        <begin position="315"/>
        <end position="340"/>
    </location>
</feature>
<sequence>MPASYQTHIGMFTRKSTFLWAAVGATVGLSNLWQFPSLARMHGGGLFVLLYLCCLFLITLPLMVTETVIGAWARQGVVRALDGLVRRAGAAKAWMLVGRLSTVAVFLVLSFTAVFGAIALAYVFYGALGRFSGAGQAQAVGTLASLVSDPDKVSVFMGWHGFFLILVLWVSAQGVVSGLERAFRLIVPGTLVLFLALLAFALWHGQVGVAFDQVLGVHPENLTWNSLRAALFQAFFTLGLGMGVWTILGAYAAPGTPLKRSAVVVVLLDALVAVLAGLVLFAVAAQSSLPATERGFSLLFVSLPVTLAGLPASQFVIASVFLLVVMVVWSTALALLEPLVSRVSEWTGASRGLAVTVAGLAVWLAGLATLFSFNLWAHYQPGGATVFRWVELLAGGVIIPLVAMLVALFVGWCLTRHLSRLMLGEFSSSLFAVWRWVMRIALPLALVYISVYYTAVSLTSLCDDAGASWCRASSVSGQEKPLSPSESAPEDDNILYHGV</sequence>
<feature type="transmembrane region" description="Helical" evidence="6">
    <location>
        <begin position="48"/>
        <end position="73"/>
    </location>
</feature>
<dbReference type="PRINTS" id="PR00176">
    <property type="entry name" value="NANEUSMPORT"/>
</dbReference>
<feature type="transmembrane region" description="Helical" evidence="6">
    <location>
        <begin position="182"/>
        <end position="203"/>
    </location>
</feature>
<feature type="transmembrane region" description="Helical" evidence="6">
    <location>
        <begin position="436"/>
        <end position="455"/>
    </location>
</feature>
<dbReference type="PROSITE" id="PS50267">
    <property type="entry name" value="NA_NEUROTRAN_SYMP_3"/>
    <property type="match status" value="1"/>
</dbReference>